<protein>
    <submittedName>
        <fullName evidence="1">Uncharacterized protein</fullName>
    </submittedName>
</protein>
<name>A0ACB9MNP4_9MYRT</name>
<dbReference type="Proteomes" id="UP001057402">
    <property type="component" value="Chromosome 9"/>
</dbReference>
<reference evidence="2" key="1">
    <citation type="journal article" date="2023" name="Front. Plant Sci.">
        <title>Chromosomal-level genome assembly of Melastoma candidum provides insights into trichome evolution.</title>
        <authorList>
            <person name="Zhong Y."/>
            <person name="Wu W."/>
            <person name="Sun C."/>
            <person name="Zou P."/>
            <person name="Liu Y."/>
            <person name="Dai S."/>
            <person name="Zhou R."/>
        </authorList>
    </citation>
    <scope>NUCLEOTIDE SEQUENCE [LARGE SCALE GENOMIC DNA]</scope>
</reference>
<proteinExistence type="predicted"/>
<organism evidence="1 2">
    <name type="scientific">Melastoma candidum</name>
    <dbReference type="NCBI Taxonomy" id="119954"/>
    <lineage>
        <taxon>Eukaryota</taxon>
        <taxon>Viridiplantae</taxon>
        <taxon>Streptophyta</taxon>
        <taxon>Embryophyta</taxon>
        <taxon>Tracheophyta</taxon>
        <taxon>Spermatophyta</taxon>
        <taxon>Magnoliopsida</taxon>
        <taxon>eudicotyledons</taxon>
        <taxon>Gunneridae</taxon>
        <taxon>Pentapetalae</taxon>
        <taxon>rosids</taxon>
        <taxon>malvids</taxon>
        <taxon>Myrtales</taxon>
        <taxon>Melastomataceae</taxon>
        <taxon>Melastomatoideae</taxon>
        <taxon>Melastomateae</taxon>
        <taxon>Melastoma</taxon>
    </lineage>
</organism>
<comment type="caution">
    <text evidence="1">The sequence shown here is derived from an EMBL/GenBank/DDBJ whole genome shotgun (WGS) entry which is preliminary data.</text>
</comment>
<evidence type="ECO:0000313" key="2">
    <source>
        <dbReference type="Proteomes" id="UP001057402"/>
    </source>
</evidence>
<accession>A0ACB9MNP4</accession>
<keyword evidence="2" id="KW-1185">Reference proteome</keyword>
<gene>
    <name evidence="1" type="ORF">MLD38_031159</name>
</gene>
<dbReference type="EMBL" id="CM042888">
    <property type="protein sequence ID" value="KAI4325792.1"/>
    <property type="molecule type" value="Genomic_DNA"/>
</dbReference>
<sequence>MEKPAKLRKGILKFLPGSAAAAIPFRSPPISPRTANPGKGNQGPTPSIIPKGAPRRLKSGSFDAREPSSPMVSCMGQIKSNKKMKKIHNPPKIKQVLPPQREAIIEENHRHTNDVMSKSQRQKQRSIIGGLLQGIKHGRKSKKNAVEDACLPPNIDTKLPYLGSVKKFASGRGALSDFDWRAYGAAVVPDCSYPSLGKEVERAEVITKLSYV</sequence>
<evidence type="ECO:0000313" key="1">
    <source>
        <dbReference type="EMBL" id="KAI4325792.1"/>
    </source>
</evidence>